<dbReference type="InterPro" id="IPR011705">
    <property type="entry name" value="BACK"/>
</dbReference>
<organism evidence="2 3">
    <name type="scientific">Gigaspora rosea</name>
    <dbReference type="NCBI Taxonomy" id="44941"/>
    <lineage>
        <taxon>Eukaryota</taxon>
        <taxon>Fungi</taxon>
        <taxon>Fungi incertae sedis</taxon>
        <taxon>Mucoromycota</taxon>
        <taxon>Glomeromycotina</taxon>
        <taxon>Glomeromycetes</taxon>
        <taxon>Diversisporales</taxon>
        <taxon>Gigasporaceae</taxon>
        <taxon>Gigaspora</taxon>
    </lineage>
</organism>
<dbReference type="EMBL" id="QKWP01001141">
    <property type="protein sequence ID" value="RIB11362.1"/>
    <property type="molecule type" value="Genomic_DNA"/>
</dbReference>
<evidence type="ECO:0000313" key="3">
    <source>
        <dbReference type="Proteomes" id="UP000266673"/>
    </source>
</evidence>
<dbReference type="Proteomes" id="UP000266673">
    <property type="component" value="Unassembled WGS sequence"/>
</dbReference>
<feature type="domain" description="TLDc" evidence="1">
    <location>
        <begin position="199"/>
        <end position="373"/>
    </location>
</feature>
<dbReference type="Pfam" id="PF07534">
    <property type="entry name" value="TLD"/>
    <property type="match status" value="1"/>
</dbReference>
<dbReference type="Gene3D" id="1.25.40.420">
    <property type="match status" value="1"/>
</dbReference>
<comment type="caution">
    <text evidence="2">The sequence shown here is derived from an EMBL/GenBank/DDBJ whole genome shotgun (WGS) entry which is preliminary data.</text>
</comment>
<name>A0A397UM91_9GLOM</name>
<sequence>MLVACEFLLEELLKHLEAHMIKADAHWLRSRFAYVYKTSFENNKLQELQKWSNDIVVKYPNVIFESEEFTLIQENALISLIERDDLQMKEIDIWNYVIKWGIAKNSELPSNTNDWTRENFQTLKVTLKNCLPHIRYFQISGKDVVNNIRPYKKILEKEIWKDLSNKLMAPDQQISSKILPPRIILEQTLPTRTTEPFSKIITEEQKAEIVTWFDKKTNKYDTKSIPYDFKLLLRGSRDGFTKDTFWNLCDKKTNLVVVMRVRGTDEILGGYNPLCWDKSINDYHRCDESFVFSFKNGTSILSRIKNPQSALYSYSGYHGLSFGCGDLHMYDNADQASDGTFGCYCGITQYEKSIRVSNSTYLSVNEYEIFQIHSNNK</sequence>
<dbReference type="OrthoDB" id="5430411at2759"/>
<evidence type="ECO:0000313" key="2">
    <source>
        <dbReference type="EMBL" id="RIB11362.1"/>
    </source>
</evidence>
<dbReference type="InterPro" id="IPR006571">
    <property type="entry name" value="TLDc_dom"/>
</dbReference>
<dbReference type="AlphaFoldDB" id="A0A397UM91"/>
<evidence type="ECO:0000259" key="1">
    <source>
        <dbReference type="PROSITE" id="PS51886"/>
    </source>
</evidence>
<proteinExistence type="predicted"/>
<accession>A0A397UM91</accession>
<keyword evidence="3" id="KW-1185">Reference proteome</keyword>
<dbReference type="Pfam" id="PF07707">
    <property type="entry name" value="BACK"/>
    <property type="match status" value="1"/>
</dbReference>
<gene>
    <name evidence="2" type="ORF">C2G38_115500</name>
</gene>
<dbReference type="PROSITE" id="PS51886">
    <property type="entry name" value="TLDC"/>
    <property type="match status" value="1"/>
</dbReference>
<reference evidence="2 3" key="1">
    <citation type="submission" date="2018-06" db="EMBL/GenBank/DDBJ databases">
        <title>Comparative genomics reveals the genomic features of Rhizophagus irregularis, R. cerebriforme, R. diaphanum and Gigaspora rosea, and their symbiotic lifestyle signature.</title>
        <authorList>
            <person name="Morin E."/>
            <person name="San Clemente H."/>
            <person name="Chen E.C.H."/>
            <person name="De La Providencia I."/>
            <person name="Hainaut M."/>
            <person name="Kuo A."/>
            <person name="Kohler A."/>
            <person name="Murat C."/>
            <person name="Tang N."/>
            <person name="Roy S."/>
            <person name="Loubradou J."/>
            <person name="Henrissat B."/>
            <person name="Grigoriev I.V."/>
            <person name="Corradi N."/>
            <person name="Roux C."/>
            <person name="Martin F.M."/>
        </authorList>
    </citation>
    <scope>NUCLEOTIDE SEQUENCE [LARGE SCALE GENOMIC DNA]</scope>
    <source>
        <strain evidence="2 3">DAOM 194757</strain>
    </source>
</reference>
<protein>
    <recommendedName>
        <fullName evidence="1">TLDc domain-containing protein</fullName>
    </recommendedName>
</protein>